<evidence type="ECO:0000313" key="1">
    <source>
        <dbReference type="EMBL" id="GCB62248.1"/>
    </source>
</evidence>
<gene>
    <name evidence="1" type="ORF">scyTo_0004217</name>
</gene>
<comment type="caution">
    <text evidence="1">The sequence shown here is derived from an EMBL/GenBank/DDBJ whole genome shotgun (WGS) entry which is preliminary data.</text>
</comment>
<keyword evidence="2" id="KW-1185">Reference proteome</keyword>
<proteinExistence type="predicted"/>
<dbReference type="AlphaFoldDB" id="A0A401NMW5"/>
<dbReference type="EMBL" id="BFAA01001236">
    <property type="protein sequence ID" value="GCB62248.1"/>
    <property type="molecule type" value="Genomic_DNA"/>
</dbReference>
<name>A0A401NMW5_SCYTO</name>
<accession>A0A401NMW5</accession>
<protein>
    <submittedName>
        <fullName evidence="1">Uncharacterized protein</fullName>
    </submittedName>
</protein>
<sequence>MQARQKLCLHGSCTGSTKTCRQMGQRSSSSKQLFQFSAILDKKRSLFSKIQKETALTAQLSPALRPSTNLRGEGAGCFQSLPKMTRRILTRTQGKKRL</sequence>
<dbReference type="Proteomes" id="UP000288216">
    <property type="component" value="Unassembled WGS sequence"/>
</dbReference>
<reference evidence="1 2" key="1">
    <citation type="journal article" date="2018" name="Nat. Ecol. Evol.">
        <title>Shark genomes provide insights into elasmobranch evolution and the origin of vertebrates.</title>
        <authorList>
            <person name="Hara Y"/>
            <person name="Yamaguchi K"/>
            <person name="Onimaru K"/>
            <person name="Kadota M"/>
            <person name="Koyanagi M"/>
            <person name="Keeley SD"/>
            <person name="Tatsumi K"/>
            <person name="Tanaka K"/>
            <person name="Motone F"/>
            <person name="Kageyama Y"/>
            <person name="Nozu R"/>
            <person name="Adachi N"/>
            <person name="Nishimura O"/>
            <person name="Nakagawa R"/>
            <person name="Tanegashima C"/>
            <person name="Kiyatake I"/>
            <person name="Matsumoto R"/>
            <person name="Murakumo K"/>
            <person name="Nishida K"/>
            <person name="Terakita A"/>
            <person name="Kuratani S"/>
            <person name="Sato K"/>
            <person name="Hyodo S Kuraku.S."/>
        </authorList>
    </citation>
    <scope>NUCLEOTIDE SEQUENCE [LARGE SCALE GENOMIC DNA]</scope>
</reference>
<evidence type="ECO:0000313" key="2">
    <source>
        <dbReference type="Proteomes" id="UP000288216"/>
    </source>
</evidence>
<organism evidence="1 2">
    <name type="scientific">Scyliorhinus torazame</name>
    <name type="common">Cloudy catshark</name>
    <name type="synonym">Catulus torazame</name>
    <dbReference type="NCBI Taxonomy" id="75743"/>
    <lineage>
        <taxon>Eukaryota</taxon>
        <taxon>Metazoa</taxon>
        <taxon>Chordata</taxon>
        <taxon>Craniata</taxon>
        <taxon>Vertebrata</taxon>
        <taxon>Chondrichthyes</taxon>
        <taxon>Elasmobranchii</taxon>
        <taxon>Galeomorphii</taxon>
        <taxon>Galeoidea</taxon>
        <taxon>Carcharhiniformes</taxon>
        <taxon>Scyliorhinidae</taxon>
        <taxon>Scyliorhinus</taxon>
    </lineage>
</organism>